<dbReference type="InterPro" id="IPR001660">
    <property type="entry name" value="SAM"/>
</dbReference>
<comment type="caution">
    <text evidence="10">The sequence shown here is derived from an EMBL/GenBank/DDBJ whole genome shotgun (WGS) entry which is preliminary data.</text>
</comment>
<dbReference type="EMBL" id="MCFL01000003">
    <property type="protein sequence ID" value="ORZ40323.1"/>
    <property type="molecule type" value="Genomic_DNA"/>
</dbReference>
<feature type="region of interest" description="Disordered" evidence="7">
    <location>
        <begin position="462"/>
        <end position="496"/>
    </location>
</feature>
<dbReference type="STRING" id="765915.A0A1Y2I2Y0"/>
<evidence type="ECO:0000256" key="1">
    <source>
        <dbReference type="ARBA" id="ARBA00006529"/>
    </source>
</evidence>
<dbReference type="FunFam" id="3.30.200.20:FF:000387">
    <property type="entry name" value="Serine/threonine-protein kinase STE11"/>
    <property type="match status" value="1"/>
</dbReference>
<dbReference type="Gene3D" id="1.10.510.10">
    <property type="entry name" value="Transferase(Phosphotransferase) domain 1"/>
    <property type="match status" value="1"/>
</dbReference>
<feature type="region of interest" description="Disordered" evidence="7">
    <location>
        <begin position="512"/>
        <end position="545"/>
    </location>
</feature>
<feature type="compositionally biased region" description="Low complexity" evidence="7">
    <location>
        <begin position="25"/>
        <end position="34"/>
    </location>
</feature>
<proteinExistence type="inferred from homology"/>
<dbReference type="GO" id="GO:0004709">
    <property type="term" value="F:MAP kinase kinase kinase activity"/>
    <property type="evidence" value="ECO:0007669"/>
    <property type="project" value="UniProtKB-ARBA"/>
</dbReference>
<evidence type="ECO:0000313" key="11">
    <source>
        <dbReference type="Proteomes" id="UP000193411"/>
    </source>
</evidence>
<dbReference type="PROSITE" id="PS50011">
    <property type="entry name" value="PROTEIN_KINASE_DOM"/>
    <property type="match status" value="1"/>
</dbReference>
<feature type="binding site" evidence="6">
    <location>
        <position position="580"/>
    </location>
    <ligand>
        <name>ATP</name>
        <dbReference type="ChEBI" id="CHEBI:30616"/>
    </ligand>
</feature>
<dbReference type="Gene3D" id="3.10.20.90">
    <property type="entry name" value="Phosphatidylinositol 3-kinase Catalytic Subunit, Chain A, domain 1"/>
    <property type="match status" value="1"/>
</dbReference>
<name>A0A1Y2I2Y0_9FUNG</name>
<dbReference type="PROSITE" id="PS00107">
    <property type="entry name" value="PROTEIN_KINASE_ATP"/>
    <property type="match status" value="1"/>
</dbReference>
<reference evidence="10 11" key="1">
    <citation type="submission" date="2016-07" db="EMBL/GenBank/DDBJ databases">
        <title>Pervasive Adenine N6-methylation of Active Genes in Fungi.</title>
        <authorList>
            <consortium name="DOE Joint Genome Institute"/>
            <person name="Mondo S.J."/>
            <person name="Dannebaum R.O."/>
            <person name="Kuo R.C."/>
            <person name="Labutti K."/>
            <person name="Haridas S."/>
            <person name="Kuo A."/>
            <person name="Salamov A."/>
            <person name="Ahrendt S.R."/>
            <person name="Lipzen A."/>
            <person name="Sullivan W."/>
            <person name="Andreopoulos W.B."/>
            <person name="Clum A."/>
            <person name="Lindquist E."/>
            <person name="Daum C."/>
            <person name="Ramamoorthy G.K."/>
            <person name="Gryganskyi A."/>
            <person name="Culley D."/>
            <person name="Magnuson J.K."/>
            <person name="James T.Y."/>
            <person name="O'Malley M.A."/>
            <person name="Stajich J.E."/>
            <person name="Spatafora J.W."/>
            <person name="Visel A."/>
            <person name="Grigoriev I.V."/>
        </authorList>
    </citation>
    <scope>NUCLEOTIDE SEQUENCE [LARGE SCALE GENOMIC DNA]</scope>
    <source>
        <strain evidence="10 11">PL171</strain>
    </source>
</reference>
<dbReference type="Pfam" id="PF00069">
    <property type="entry name" value="Pkinase"/>
    <property type="match status" value="2"/>
</dbReference>
<evidence type="ECO:0000313" key="10">
    <source>
        <dbReference type="EMBL" id="ORZ40323.1"/>
    </source>
</evidence>
<dbReference type="InterPro" id="IPR008271">
    <property type="entry name" value="Ser/Thr_kinase_AS"/>
</dbReference>
<dbReference type="Pfam" id="PF14847">
    <property type="entry name" value="Ras_bdg_2"/>
    <property type="match status" value="1"/>
</dbReference>
<evidence type="ECO:0000256" key="3">
    <source>
        <dbReference type="ARBA" id="ARBA00022741"/>
    </source>
</evidence>
<dbReference type="SMART" id="SM00220">
    <property type="entry name" value="S_TKc"/>
    <property type="match status" value="1"/>
</dbReference>
<dbReference type="SUPFAM" id="SSF56112">
    <property type="entry name" value="Protein kinase-like (PK-like)"/>
    <property type="match status" value="1"/>
</dbReference>
<dbReference type="InterPro" id="IPR011009">
    <property type="entry name" value="Kinase-like_dom_sf"/>
</dbReference>
<evidence type="ECO:0000256" key="6">
    <source>
        <dbReference type="PROSITE-ProRule" id="PRU10141"/>
    </source>
</evidence>
<dbReference type="InterPro" id="IPR050538">
    <property type="entry name" value="MAP_kinase_kinase_kinase"/>
</dbReference>
<dbReference type="AlphaFoldDB" id="A0A1Y2I2Y0"/>
<evidence type="ECO:0000256" key="7">
    <source>
        <dbReference type="SAM" id="MobiDB-lite"/>
    </source>
</evidence>
<feature type="compositionally biased region" description="Low complexity" evidence="7">
    <location>
        <begin position="397"/>
        <end position="416"/>
    </location>
</feature>
<dbReference type="PANTHER" id="PTHR48016">
    <property type="entry name" value="MAP KINASE KINASE KINASE SSK2-RELATED-RELATED"/>
    <property type="match status" value="1"/>
</dbReference>
<dbReference type="InterPro" id="IPR029458">
    <property type="entry name" value="Ras-bd_By2"/>
</dbReference>
<dbReference type="InterPro" id="IPR000719">
    <property type="entry name" value="Prot_kinase_dom"/>
</dbReference>
<keyword evidence="3 6" id="KW-0547">Nucleotide-binding</keyword>
<feature type="domain" description="SAM" evidence="9">
    <location>
        <begin position="45"/>
        <end position="108"/>
    </location>
</feature>
<dbReference type="InterPro" id="IPR017441">
    <property type="entry name" value="Protein_kinase_ATP_BS"/>
</dbReference>
<dbReference type="PROSITE" id="PS00108">
    <property type="entry name" value="PROTEIN_KINASE_ST"/>
    <property type="match status" value="1"/>
</dbReference>
<dbReference type="GO" id="GO:0005524">
    <property type="term" value="F:ATP binding"/>
    <property type="evidence" value="ECO:0007669"/>
    <property type="project" value="UniProtKB-UniRule"/>
</dbReference>
<dbReference type="Pfam" id="PF00536">
    <property type="entry name" value="SAM_1"/>
    <property type="match status" value="1"/>
</dbReference>
<gene>
    <name evidence="10" type="ORF">BCR44DRAFT_1424827</name>
</gene>
<feature type="compositionally biased region" description="Low complexity" evidence="7">
    <location>
        <begin position="514"/>
        <end position="530"/>
    </location>
</feature>
<dbReference type="SUPFAM" id="SSF47769">
    <property type="entry name" value="SAM/Pointed domain"/>
    <property type="match status" value="1"/>
</dbReference>
<keyword evidence="4 10" id="KW-0418">Kinase</keyword>
<evidence type="ECO:0000256" key="2">
    <source>
        <dbReference type="ARBA" id="ARBA00022679"/>
    </source>
</evidence>
<keyword evidence="5 6" id="KW-0067">ATP-binding</keyword>
<keyword evidence="2" id="KW-0808">Transferase</keyword>
<dbReference type="Proteomes" id="UP000193411">
    <property type="component" value="Unassembled WGS sequence"/>
</dbReference>
<evidence type="ECO:0000256" key="4">
    <source>
        <dbReference type="ARBA" id="ARBA00022777"/>
    </source>
</evidence>
<accession>A0A1Y2I2Y0</accession>
<sequence length="858" mass="92228">MLAGSPSGAAYHSMSPHSHSHPHPHSSGQGSVSPSMLSLDAVRAWTPVQVADWLERNAMPKHARTFVDHEISGDILLELTQQNLKDMSIPTIGDRIRLERLIISLRRAVLPTLFPPHTTHQHHHPGTSTSPTPYSPSPPPYSSAGGRLSPRGNATGNATPTPPPLSSSAASMRNEGAPPGVRTSSKITPIDVKKSRSDDMASLRFAAGEISPDTIALMRKSDSIMNLESIKQSCVRVTGEKNETRVILLPNTSDASAIMHRILSKFNIAPDSGKFTIFVSEGESTRALTDAQLVEICSDPNRPEREKLFLRKMHTPFTFSKSGAAASGATPPAIRQKLVLLDEQVGSRPPIPRTTANKLNKFFGERPPSELISSNLTDFFPKDGVAKIERRKSRALSINQGSGSSSIGRRNKSSGSGTSGVGVAGDTSSILSSSVDSGSLLRSSLSEELDYGDASALNDVGNATMLGTDPSSPYSARHPGSASGYPSLNRATRPPPLNLLPIEARVADDPLDVSTLSPAGSASPSAVSEPHTPNSPGDGAGFEPDGAPTKWLRGALIGQGSFGAVYMGLHGITGELMAVKQVELPTEGPDTPESLIDHRVKMVKALQHEISFLKEVKHDHIVRYLGSRIEGQYFNIFLEYVPGGSIHGVLQQWNALPEPIVKTYLRQVLLGLDYLHAHEIIHRDIKAANILVDNRGCVKISDFGISKRVGPEDLVSVVGGLKRTSSAEDMLAGSGDDTAAAETSALVAAGNKTTASMGLSLQGSVYWMSPEVVKHMRYTRKSDIWSVGCLVIEMFTAKHPWPNASQVEAIFKIGSDMRPGIPDECSEEAQELMEQTFRPNYLDRPSAEELLRHPFLIA</sequence>
<dbReference type="PANTHER" id="PTHR48016:SF56">
    <property type="entry name" value="MAPKK KINASE"/>
    <property type="match status" value="1"/>
</dbReference>
<dbReference type="OrthoDB" id="266718at2759"/>
<comment type="similarity">
    <text evidence="1">Belongs to the protein kinase superfamily. STE Ser/Thr protein kinase family. MAP kinase kinase kinase subfamily.</text>
</comment>
<feature type="domain" description="Protein kinase" evidence="8">
    <location>
        <begin position="551"/>
        <end position="856"/>
    </location>
</feature>
<organism evidence="10 11">
    <name type="scientific">Catenaria anguillulae PL171</name>
    <dbReference type="NCBI Taxonomy" id="765915"/>
    <lineage>
        <taxon>Eukaryota</taxon>
        <taxon>Fungi</taxon>
        <taxon>Fungi incertae sedis</taxon>
        <taxon>Blastocladiomycota</taxon>
        <taxon>Blastocladiomycetes</taxon>
        <taxon>Blastocladiales</taxon>
        <taxon>Catenariaceae</taxon>
        <taxon>Catenaria</taxon>
    </lineage>
</organism>
<feature type="region of interest" description="Disordered" evidence="7">
    <location>
        <begin position="1"/>
        <end position="34"/>
    </location>
</feature>
<keyword evidence="11" id="KW-1185">Reference proteome</keyword>
<dbReference type="SMART" id="SM00454">
    <property type="entry name" value="SAM"/>
    <property type="match status" value="1"/>
</dbReference>
<dbReference type="SMART" id="SM01304">
    <property type="entry name" value="Ras_bdg_2"/>
    <property type="match status" value="1"/>
</dbReference>
<evidence type="ECO:0000259" key="8">
    <source>
        <dbReference type="PROSITE" id="PS50011"/>
    </source>
</evidence>
<evidence type="ECO:0000256" key="5">
    <source>
        <dbReference type="ARBA" id="ARBA00022840"/>
    </source>
</evidence>
<dbReference type="Gene3D" id="1.10.150.50">
    <property type="entry name" value="Transcription Factor, Ets-1"/>
    <property type="match status" value="1"/>
</dbReference>
<feature type="region of interest" description="Disordered" evidence="7">
    <location>
        <begin position="396"/>
        <end position="429"/>
    </location>
</feature>
<dbReference type="InterPro" id="IPR013761">
    <property type="entry name" value="SAM/pointed_sf"/>
</dbReference>
<dbReference type="PROSITE" id="PS50105">
    <property type="entry name" value="SAM_DOMAIN"/>
    <property type="match status" value="1"/>
</dbReference>
<evidence type="ECO:0000259" key="9">
    <source>
        <dbReference type="PROSITE" id="PS50105"/>
    </source>
</evidence>
<feature type="region of interest" description="Disordered" evidence="7">
    <location>
        <begin position="114"/>
        <end position="185"/>
    </location>
</feature>
<dbReference type="Gene3D" id="3.30.200.20">
    <property type="entry name" value="Phosphorylase Kinase, domain 1"/>
    <property type="match status" value="1"/>
</dbReference>
<feature type="region of interest" description="Disordered" evidence="7">
    <location>
        <begin position="345"/>
        <end position="364"/>
    </location>
</feature>
<protein>
    <submittedName>
        <fullName evidence="10">Kinase-like domain-containing protein</fullName>
    </submittedName>
</protein>